<gene>
    <name evidence="2" type="ORF">DXC81_00430</name>
</gene>
<reference evidence="2 3" key="1">
    <citation type="submission" date="2018-08" db="EMBL/GenBank/DDBJ databases">
        <title>A genome reference for cultivated species of the human gut microbiota.</title>
        <authorList>
            <person name="Zou Y."/>
            <person name="Xue W."/>
            <person name="Luo G."/>
        </authorList>
    </citation>
    <scope>NUCLEOTIDE SEQUENCE [LARGE SCALE GENOMIC DNA]</scope>
    <source>
        <strain evidence="2 3">TF08-14</strain>
    </source>
</reference>
<dbReference type="GO" id="GO:0016747">
    <property type="term" value="F:acyltransferase activity, transferring groups other than amino-acyl groups"/>
    <property type="evidence" value="ECO:0007669"/>
    <property type="project" value="InterPro"/>
</dbReference>
<feature type="domain" description="N-acetyltransferase" evidence="1">
    <location>
        <begin position="24"/>
        <end position="181"/>
    </location>
</feature>
<dbReference type="SUPFAM" id="SSF55729">
    <property type="entry name" value="Acyl-CoA N-acyltransferases (Nat)"/>
    <property type="match status" value="1"/>
</dbReference>
<dbReference type="CDD" id="cd04301">
    <property type="entry name" value="NAT_SF"/>
    <property type="match status" value="1"/>
</dbReference>
<comment type="caution">
    <text evidence="2">The sequence shown here is derived from an EMBL/GenBank/DDBJ whole genome shotgun (WGS) entry which is preliminary data.</text>
</comment>
<evidence type="ECO:0000313" key="3">
    <source>
        <dbReference type="Proteomes" id="UP000260943"/>
    </source>
</evidence>
<sequence>MVKKTGGFSAKGGLVVIGEDGLISSVRELSSGDMSKFLNLCLGNPQYYRPLGYAPTIDSLSDELAELPPGCSPKQKQCLGYYSDSGELIAVLDVVRGYPDVASVFIGFFMVDATYQGIGLGRGIISRLCHSLRLEGYHRVRLGYVDGNAQSQGFWARCGFTTSGETVNCGTYQVVPMEKRL</sequence>
<evidence type="ECO:0000313" key="2">
    <source>
        <dbReference type="EMBL" id="RGL12172.1"/>
    </source>
</evidence>
<organism evidence="2 3">
    <name type="scientific">Collinsella tanakaei</name>
    <dbReference type="NCBI Taxonomy" id="626935"/>
    <lineage>
        <taxon>Bacteria</taxon>
        <taxon>Bacillati</taxon>
        <taxon>Actinomycetota</taxon>
        <taxon>Coriobacteriia</taxon>
        <taxon>Coriobacteriales</taxon>
        <taxon>Coriobacteriaceae</taxon>
        <taxon>Collinsella</taxon>
    </lineage>
</organism>
<dbReference type="EMBL" id="QSRJ01000001">
    <property type="protein sequence ID" value="RGL12172.1"/>
    <property type="molecule type" value="Genomic_DNA"/>
</dbReference>
<proteinExistence type="predicted"/>
<evidence type="ECO:0000259" key="1">
    <source>
        <dbReference type="PROSITE" id="PS51186"/>
    </source>
</evidence>
<keyword evidence="2" id="KW-0808">Transferase</keyword>
<dbReference type="Pfam" id="PF00583">
    <property type="entry name" value="Acetyltransf_1"/>
    <property type="match status" value="1"/>
</dbReference>
<dbReference type="AlphaFoldDB" id="A0A3E4QY99"/>
<dbReference type="Gene3D" id="3.40.630.30">
    <property type="match status" value="1"/>
</dbReference>
<dbReference type="InterPro" id="IPR000182">
    <property type="entry name" value="GNAT_dom"/>
</dbReference>
<dbReference type="InterPro" id="IPR016181">
    <property type="entry name" value="Acyl_CoA_acyltransferase"/>
</dbReference>
<accession>A0A3E4QY99</accession>
<name>A0A3E4QY99_9ACTN</name>
<dbReference type="Proteomes" id="UP000260943">
    <property type="component" value="Unassembled WGS sequence"/>
</dbReference>
<dbReference type="PROSITE" id="PS51186">
    <property type="entry name" value="GNAT"/>
    <property type="match status" value="1"/>
</dbReference>
<protein>
    <submittedName>
        <fullName evidence="2">GNAT family N-acetyltransferase</fullName>
    </submittedName>
</protein>